<dbReference type="AlphaFoldDB" id="A0A921MZJ9"/>
<dbReference type="EMBL" id="DYUB01000077">
    <property type="protein sequence ID" value="HJG95925.1"/>
    <property type="molecule type" value="Genomic_DNA"/>
</dbReference>
<proteinExistence type="predicted"/>
<protein>
    <recommendedName>
        <fullName evidence="5">MotA/TolQ/ExbB proton channel domain-containing protein</fullName>
    </recommendedName>
</protein>
<feature type="transmembrane region" description="Helical" evidence="2">
    <location>
        <begin position="6"/>
        <end position="21"/>
    </location>
</feature>
<feature type="coiled-coil region" evidence="1">
    <location>
        <begin position="194"/>
        <end position="252"/>
    </location>
</feature>
<keyword evidence="2" id="KW-0472">Membrane</keyword>
<evidence type="ECO:0000313" key="4">
    <source>
        <dbReference type="Proteomes" id="UP000776700"/>
    </source>
</evidence>
<accession>A0A921MZJ9</accession>
<feature type="transmembrane region" description="Helical" evidence="2">
    <location>
        <begin position="73"/>
        <end position="92"/>
    </location>
</feature>
<organism evidence="3 4">
    <name type="scientific">Romboutsia timonensis</name>
    <dbReference type="NCBI Taxonomy" id="1776391"/>
    <lineage>
        <taxon>Bacteria</taxon>
        <taxon>Bacillati</taxon>
        <taxon>Bacillota</taxon>
        <taxon>Clostridia</taxon>
        <taxon>Peptostreptococcales</taxon>
        <taxon>Peptostreptococcaceae</taxon>
        <taxon>Romboutsia</taxon>
    </lineage>
</organism>
<evidence type="ECO:0000313" key="3">
    <source>
        <dbReference type="EMBL" id="HJG95925.1"/>
    </source>
</evidence>
<name>A0A921MZJ9_9FIRM</name>
<dbReference type="Proteomes" id="UP000776700">
    <property type="component" value="Unassembled WGS sequence"/>
</dbReference>
<keyword evidence="1" id="KW-0175">Coiled coil</keyword>
<reference evidence="3" key="2">
    <citation type="submission" date="2021-09" db="EMBL/GenBank/DDBJ databases">
        <authorList>
            <person name="Gilroy R."/>
        </authorList>
    </citation>
    <scope>NUCLEOTIDE SEQUENCE</scope>
    <source>
        <strain evidence="3">1277</strain>
    </source>
</reference>
<sequence length="506" mass="57998">MELLVTIVFGILVAYILYFFIKEKQYSKESTLGNIASTIGVLGTFVGISIGLWKFNPNDITSSVPLLLSGMKIAFATSIIGMTASIFMKYIALKNEDEENIDDIIQLFNTMISESRNVNNTLIENQKQTENVLNKVSEIWSKHQENLTLELKNEIINLNDNTISKQEELIREFKKLGECFTFLNSGVNNLLIWQENYKETIENTKQELEIVIQTIHNTDKSIESISKNSSLIKENNENLSEVLKEINKTQNIIIQSNKSIIEISNEAKESIPQINEHFTNIDNRTKESTAYLQTAISENINNINIYLQKITEDVLARTTQSIYENNRQFKYEISEHITQCKMIVYSLKDLIPDINEHLLATQKRFNKTLLHFNEEVQNSLKENTFEINKQIQVLKEATININNTLDDNISESTKRLESITIATSNQIKTMAEEMEKLCTRKIEKLDNILIEEFTDALSCLAGQLVTISEGFSQDYYKLLEEIKDAFSKTYILGNTIDNESISKGDK</sequence>
<evidence type="ECO:0000256" key="1">
    <source>
        <dbReference type="SAM" id="Coils"/>
    </source>
</evidence>
<evidence type="ECO:0000256" key="2">
    <source>
        <dbReference type="SAM" id="Phobius"/>
    </source>
</evidence>
<comment type="caution">
    <text evidence="3">The sequence shown here is derived from an EMBL/GenBank/DDBJ whole genome shotgun (WGS) entry which is preliminary data.</text>
</comment>
<feature type="transmembrane region" description="Helical" evidence="2">
    <location>
        <begin position="33"/>
        <end position="53"/>
    </location>
</feature>
<evidence type="ECO:0008006" key="5">
    <source>
        <dbReference type="Google" id="ProtNLM"/>
    </source>
</evidence>
<keyword evidence="2" id="KW-1133">Transmembrane helix</keyword>
<gene>
    <name evidence="3" type="ORF">K8V90_02330</name>
</gene>
<keyword evidence="2" id="KW-0812">Transmembrane</keyword>
<reference evidence="3" key="1">
    <citation type="journal article" date="2021" name="PeerJ">
        <title>Extensive microbial diversity within the chicken gut microbiome revealed by metagenomics and culture.</title>
        <authorList>
            <person name="Gilroy R."/>
            <person name="Ravi A."/>
            <person name="Getino M."/>
            <person name="Pursley I."/>
            <person name="Horton D.L."/>
            <person name="Alikhan N.F."/>
            <person name="Baker D."/>
            <person name="Gharbi K."/>
            <person name="Hall N."/>
            <person name="Watson M."/>
            <person name="Adriaenssens E.M."/>
            <person name="Foster-Nyarko E."/>
            <person name="Jarju S."/>
            <person name="Secka A."/>
            <person name="Antonio M."/>
            <person name="Oren A."/>
            <person name="Chaudhuri R.R."/>
            <person name="La Ragione R."/>
            <person name="Hildebrand F."/>
            <person name="Pallen M.J."/>
        </authorList>
    </citation>
    <scope>NUCLEOTIDE SEQUENCE</scope>
    <source>
        <strain evidence="3">1277</strain>
    </source>
</reference>